<keyword evidence="1" id="KW-1133">Transmembrane helix</keyword>
<name>L0W9T3_9GAMM</name>
<organism evidence="2 3">
    <name type="scientific">Alcanivorax hongdengensis A-11-3</name>
    <dbReference type="NCBI Taxonomy" id="1177179"/>
    <lineage>
        <taxon>Bacteria</taxon>
        <taxon>Pseudomonadati</taxon>
        <taxon>Pseudomonadota</taxon>
        <taxon>Gammaproteobacteria</taxon>
        <taxon>Oceanospirillales</taxon>
        <taxon>Alcanivoracaceae</taxon>
        <taxon>Alcanivorax</taxon>
    </lineage>
</organism>
<accession>L0W9T3</accession>
<dbReference type="AlphaFoldDB" id="L0W9T3"/>
<evidence type="ECO:0000256" key="1">
    <source>
        <dbReference type="SAM" id="Phobius"/>
    </source>
</evidence>
<sequence length="129" mass="14748">MSEWIKEIPSVVSAIAAAVAVFFSYKTIIENRKNVFLLDKNRVALAVNRIARGFESESGSFKISEYSDEQATIVASKYHFDSDLYEQFMDVLVRLHRLEKSSGEWADKDNQAQEIAPIIKKIECDIRLD</sequence>
<gene>
    <name evidence="2" type="ORF">A11A3_12373</name>
</gene>
<dbReference type="RefSeq" id="WP_008929647.1">
    <property type="nucleotide sequence ID" value="NZ_AMRJ01000020.1"/>
</dbReference>
<keyword evidence="1" id="KW-0812">Transmembrane</keyword>
<keyword evidence="1" id="KW-0472">Membrane</keyword>
<reference evidence="2 3" key="1">
    <citation type="journal article" date="2012" name="J. Bacteriol.">
        <title>Genome Sequence of the Alkane-Degrading Bacterium Alcanivorax hongdengensis Type Strain A-11-3.</title>
        <authorList>
            <person name="Lai Q."/>
            <person name="Shao Z."/>
        </authorList>
    </citation>
    <scope>NUCLEOTIDE SEQUENCE [LARGE SCALE GENOMIC DNA]</scope>
    <source>
        <strain evidence="2 3">A-11-3</strain>
    </source>
</reference>
<proteinExistence type="predicted"/>
<comment type="caution">
    <text evidence="2">The sequence shown here is derived from an EMBL/GenBank/DDBJ whole genome shotgun (WGS) entry which is preliminary data.</text>
</comment>
<evidence type="ECO:0000313" key="2">
    <source>
        <dbReference type="EMBL" id="EKF73759.1"/>
    </source>
</evidence>
<dbReference type="OrthoDB" id="9916221at2"/>
<dbReference type="Proteomes" id="UP000010164">
    <property type="component" value="Unassembled WGS sequence"/>
</dbReference>
<keyword evidence="3" id="KW-1185">Reference proteome</keyword>
<protein>
    <submittedName>
        <fullName evidence="2">Uncharacterized protein</fullName>
    </submittedName>
</protein>
<dbReference type="EMBL" id="AMRJ01000020">
    <property type="protein sequence ID" value="EKF73759.1"/>
    <property type="molecule type" value="Genomic_DNA"/>
</dbReference>
<feature type="transmembrane region" description="Helical" evidence="1">
    <location>
        <begin position="12"/>
        <end position="29"/>
    </location>
</feature>
<evidence type="ECO:0000313" key="3">
    <source>
        <dbReference type="Proteomes" id="UP000010164"/>
    </source>
</evidence>